<evidence type="ECO:0000256" key="3">
    <source>
        <dbReference type="ARBA" id="ARBA00020071"/>
    </source>
</evidence>
<evidence type="ECO:0000256" key="6">
    <source>
        <dbReference type="ARBA" id="ARBA00032976"/>
    </source>
</evidence>
<name>A0ABN1F0G0_9PROT</name>
<evidence type="ECO:0000256" key="5">
    <source>
        <dbReference type="ARBA" id="ARBA00022801"/>
    </source>
</evidence>
<evidence type="ECO:0000256" key="2">
    <source>
        <dbReference type="ARBA" id="ARBA00010973"/>
    </source>
</evidence>
<dbReference type="Proteomes" id="UP001499951">
    <property type="component" value="Unassembled WGS sequence"/>
</dbReference>
<evidence type="ECO:0000256" key="4">
    <source>
        <dbReference type="ARBA" id="ARBA00022723"/>
    </source>
</evidence>
<dbReference type="PANTHER" id="PTHR10587">
    <property type="entry name" value="GLYCOSYL TRANSFERASE-RELATED"/>
    <property type="match status" value="1"/>
</dbReference>
<accession>A0ABN1F0G0</accession>
<comment type="similarity">
    <text evidence="2">Belongs to the polysaccharide deacetylase family.</text>
</comment>
<evidence type="ECO:0000259" key="7">
    <source>
        <dbReference type="PROSITE" id="PS51677"/>
    </source>
</evidence>
<evidence type="ECO:0000313" key="8">
    <source>
        <dbReference type="EMBL" id="GAA0579161.1"/>
    </source>
</evidence>
<proteinExistence type="inferred from homology"/>
<comment type="function">
    <text evidence="1">Is involved in generating a small heat-stable compound (Nod), an acylated oligomer of N-acetylglucosamine, that stimulates mitosis in various plant protoplasts.</text>
</comment>
<dbReference type="InterPro" id="IPR011330">
    <property type="entry name" value="Glyco_hydro/deAcase_b/a-brl"/>
</dbReference>
<dbReference type="Gene3D" id="3.20.20.370">
    <property type="entry name" value="Glycoside hydrolase/deacetylase"/>
    <property type="match status" value="1"/>
</dbReference>
<keyword evidence="9" id="KW-1185">Reference proteome</keyword>
<dbReference type="PANTHER" id="PTHR10587:SF133">
    <property type="entry name" value="CHITIN DEACETYLASE 1-RELATED"/>
    <property type="match status" value="1"/>
</dbReference>
<sequence length="272" mass="30375">MAFGAALASDDQVAWFKSSSIFYSGLREAHTIALTFDDGPAGHTPEVLDALKANNVHATFFVVGSTAKTHHATLARITNEGHLLANHSATHPMLRSSFDAVPERLIDQIRITHDQIAPFMKPGDKFYFRAPYGYWRAAHAKILNSDPVLRNYVGPIYWDIGGQISMRDGYVMSAADWDCWRHKWTAQTCAKGYLREIRRSDGGVVLIHSLYAKSAELSATIVAAMTEEGYRFVRLDEVPEYRQYETPQNAPAIASRDIGSPTMTLVRNEDVK</sequence>
<dbReference type="InterPro" id="IPR050248">
    <property type="entry name" value="Polysacc_deacetylase_ArnD"/>
</dbReference>
<dbReference type="Pfam" id="PF01522">
    <property type="entry name" value="Polysacc_deac_1"/>
    <property type="match status" value="1"/>
</dbReference>
<dbReference type="PROSITE" id="PS51677">
    <property type="entry name" value="NODB"/>
    <property type="match status" value="1"/>
</dbReference>
<dbReference type="InterPro" id="IPR002509">
    <property type="entry name" value="NODB_dom"/>
</dbReference>
<feature type="domain" description="NodB homology" evidence="7">
    <location>
        <begin position="30"/>
        <end position="233"/>
    </location>
</feature>
<dbReference type="SUPFAM" id="SSF88713">
    <property type="entry name" value="Glycoside hydrolase/deacetylase"/>
    <property type="match status" value="1"/>
</dbReference>
<organism evidence="8 9">
    <name type="scientific">Rhizomicrobium electricum</name>
    <dbReference type="NCBI Taxonomy" id="480070"/>
    <lineage>
        <taxon>Bacteria</taxon>
        <taxon>Pseudomonadati</taxon>
        <taxon>Pseudomonadota</taxon>
        <taxon>Alphaproteobacteria</taxon>
        <taxon>Micropepsales</taxon>
        <taxon>Micropepsaceae</taxon>
        <taxon>Rhizomicrobium</taxon>
    </lineage>
</organism>
<dbReference type="EMBL" id="BAAADD010000008">
    <property type="protein sequence ID" value="GAA0579161.1"/>
    <property type="molecule type" value="Genomic_DNA"/>
</dbReference>
<gene>
    <name evidence="8" type="ORF">GCM10008942_30060</name>
</gene>
<reference evidence="8 9" key="1">
    <citation type="journal article" date="2019" name="Int. J. Syst. Evol. Microbiol.">
        <title>The Global Catalogue of Microorganisms (GCM) 10K type strain sequencing project: providing services to taxonomists for standard genome sequencing and annotation.</title>
        <authorList>
            <consortium name="The Broad Institute Genomics Platform"/>
            <consortium name="The Broad Institute Genome Sequencing Center for Infectious Disease"/>
            <person name="Wu L."/>
            <person name="Ma J."/>
        </authorList>
    </citation>
    <scope>NUCLEOTIDE SEQUENCE [LARGE SCALE GENOMIC DNA]</scope>
    <source>
        <strain evidence="8 9">JCM 15089</strain>
    </source>
</reference>
<evidence type="ECO:0000313" key="9">
    <source>
        <dbReference type="Proteomes" id="UP001499951"/>
    </source>
</evidence>
<comment type="caution">
    <text evidence="8">The sequence shown here is derived from an EMBL/GenBank/DDBJ whole genome shotgun (WGS) entry which is preliminary data.</text>
</comment>
<keyword evidence="4" id="KW-0479">Metal-binding</keyword>
<keyword evidence="5" id="KW-0378">Hydrolase</keyword>
<protein>
    <recommendedName>
        <fullName evidence="3">Chitooligosaccharide deacetylase</fullName>
    </recommendedName>
    <alternativeName>
        <fullName evidence="6">Nodulation protein B</fullName>
    </alternativeName>
</protein>
<evidence type="ECO:0000256" key="1">
    <source>
        <dbReference type="ARBA" id="ARBA00003236"/>
    </source>
</evidence>